<feature type="region of interest" description="Disordered" evidence="1">
    <location>
        <begin position="265"/>
        <end position="308"/>
    </location>
</feature>
<keyword evidence="2" id="KW-0812">Transmembrane</keyword>
<organism evidence="3 4">
    <name type="scientific">Tulasnella calospora MUT 4182</name>
    <dbReference type="NCBI Taxonomy" id="1051891"/>
    <lineage>
        <taxon>Eukaryota</taxon>
        <taxon>Fungi</taxon>
        <taxon>Dikarya</taxon>
        <taxon>Basidiomycota</taxon>
        <taxon>Agaricomycotina</taxon>
        <taxon>Agaricomycetes</taxon>
        <taxon>Cantharellales</taxon>
        <taxon>Tulasnellaceae</taxon>
        <taxon>Tulasnella</taxon>
    </lineage>
</organism>
<dbReference type="Proteomes" id="UP000054248">
    <property type="component" value="Unassembled WGS sequence"/>
</dbReference>
<feature type="transmembrane region" description="Helical" evidence="2">
    <location>
        <begin position="85"/>
        <end position="104"/>
    </location>
</feature>
<feature type="region of interest" description="Disordered" evidence="1">
    <location>
        <begin position="323"/>
        <end position="360"/>
    </location>
</feature>
<feature type="transmembrane region" description="Helical" evidence="2">
    <location>
        <begin position="54"/>
        <end position="73"/>
    </location>
</feature>
<evidence type="ECO:0000313" key="4">
    <source>
        <dbReference type="Proteomes" id="UP000054248"/>
    </source>
</evidence>
<dbReference type="EMBL" id="KN822976">
    <property type="protein sequence ID" value="KIO30006.1"/>
    <property type="molecule type" value="Genomic_DNA"/>
</dbReference>
<feature type="transmembrane region" description="Helical" evidence="2">
    <location>
        <begin position="230"/>
        <end position="252"/>
    </location>
</feature>
<evidence type="ECO:0000256" key="1">
    <source>
        <dbReference type="SAM" id="MobiDB-lite"/>
    </source>
</evidence>
<protein>
    <recommendedName>
        <fullName evidence="5">Transmembrane protein</fullName>
    </recommendedName>
</protein>
<keyword evidence="2" id="KW-0472">Membrane</keyword>
<proteinExistence type="predicted"/>
<name>A0A0C3QP65_9AGAM</name>
<feature type="transmembrane region" description="Helical" evidence="2">
    <location>
        <begin position="167"/>
        <end position="189"/>
    </location>
</feature>
<keyword evidence="2" id="KW-1133">Transmembrane helix</keyword>
<feature type="transmembrane region" description="Helical" evidence="2">
    <location>
        <begin position="20"/>
        <end position="38"/>
    </location>
</feature>
<feature type="compositionally biased region" description="Polar residues" evidence="1">
    <location>
        <begin position="265"/>
        <end position="281"/>
    </location>
</feature>
<feature type="transmembrane region" description="Helical" evidence="2">
    <location>
        <begin position="201"/>
        <end position="224"/>
    </location>
</feature>
<keyword evidence="4" id="KW-1185">Reference proteome</keyword>
<gene>
    <name evidence="3" type="ORF">M407DRAFT_159617</name>
</gene>
<reference evidence="3 4" key="1">
    <citation type="submission" date="2014-04" db="EMBL/GenBank/DDBJ databases">
        <authorList>
            <consortium name="DOE Joint Genome Institute"/>
            <person name="Kuo A."/>
            <person name="Girlanda M."/>
            <person name="Perotto S."/>
            <person name="Kohler A."/>
            <person name="Nagy L.G."/>
            <person name="Floudas D."/>
            <person name="Copeland A."/>
            <person name="Barry K.W."/>
            <person name="Cichocki N."/>
            <person name="Veneault-Fourrey C."/>
            <person name="LaButti K."/>
            <person name="Lindquist E.A."/>
            <person name="Lipzen A."/>
            <person name="Lundell T."/>
            <person name="Morin E."/>
            <person name="Murat C."/>
            <person name="Sun H."/>
            <person name="Tunlid A."/>
            <person name="Henrissat B."/>
            <person name="Grigoriev I.V."/>
            <person name="Hibbett D.S."/>
            <person name="Martin F."/>
            <person name="Nordberg H.P."/>
            <person name="Cantor M.N."/>
            <person name="Hua S.X."/>
        </authorList>
    </citation>
    <scope>NUCLEOTIDE SEQUENCE [LARGE SCALE GENOMIC DNA]</scope>
    <source>
        <strain evidence="3 4">MUT 4182</strain>
    </source>
</reference>
<reference evidence="4" key="2">
    <citation type="submission" date="2015-01" db="EMBL/GenBank/DDBJ databases">
        <title>Evolutionary Origins and Diversification of the Mycorrhizal Mutualists.</title>
        <authorList>
            <consortium name="DOE Joint Genome Institute"/>
            <consortium name="Mycorrhizal Genomics Consortium"/>
            <person name="Kohler A."/>
            <person name="Kuo A."/>
            <person name="Nagy L.G."/>
            <person name="Floudas D."/>
            <person name="Copeland A."/>
            <person name="Barry K.W."/>
            <person name="Cichocki N."/>
            <person name="Veneault-Fourrey C."/>
            <person name="LaButti K."/>
            <person name="Lindquist E.A."/>
            <person name="Lipzen A."/>
            <person name="Lundell T."/>
            <person name="Morin E."/>
            <person name="Murat C."/>
            <person name="Riley R."/>
            <person name="Ohm R."/>
            <person name="Sun H."/>
            <person name="Tunlid A."/>
            <person name="Henrissat B."/>
            <person name="Grigoriev I.V."/>
            <person name="Hibbett D.S."/>
            <person name="Martin F."/>
        </authorList>
    </citation>
    <scope>NUCLEOTIDE SEQUENCE [LARGE SCALE GENOMIC DNA]</scope>
    <source>
        <strain evidence="4">MUT 4182</strain>
    </source>
</reference>
<accession>A0A0C3QP65</accession>
<dbReference type="AlphaFoldDB" id="A0A0C3QP65"/>
<evidence type="ECO:0008006" key="5">
    <source>
        <dbReference type="Google" id="ProtNLM"/>
    </source>
</evidence>
<dbReference type="OrthoDB" id="3197626at2759"/>
<evidence type="ECO:0000313" key="3">
    <source>
        <dbReference type="EMBL" id="KIO30006.1"/>
    </source>
</evidence>
<dbReference type="HOGENOM" id="CLU_059054_1_1_1"/>
<sequence length="360" mass="39777">MVNWMDPQTLLTQSQIFTKILIAVLGFYVWEVIVNLWYDWQIISRKRPFKWPMVAYWVCKYSMFWAAVGLTISSNDTAKLNCQSLYLFNQFMGNFAIGAASTLLMLRTIAIYSKNLYVVVPLIILSLGQWGILFHGISTVEATWQDLPTGGGACVVTAAPNVFLQLLYIYTMSFDLIVLVLSTIGLVFAPGRNRSGLYNLLVRDGLVFFIVAFTSNAVVVVLVLLNLNPIMNVIAAVPAAAVSATVACRSFVRLSTYSHSAVVHTSMQRSHANSQGNSASKMRSKDRNNATAGAIKSEPFAVGGRGPNGVHVQMETFVSRAEESRISFGDVESQTQIEKASYNDDSDTYANDRKGRSFMP</sequence>
<evidence type="ECO:0000256" key="2">
    <source>
        <dbReference type="SAM" id="Phobius"/>
    </source>
</evidence>
<feature type="compositionally biased region" description="Basic and acidic residues" evidence="1">
    <location>
        <begin position="350"/>
        <end position="360"/>
    </location>
</feature>
<feature type="transmembrane region" description="Helical" evidence="2">
    <location>
        <begin position="116"/>
        <end position="137"/>
    </location>
</feature>